<evidence type="ECO:0000259" key="10">
    <source>
        <dbReference type="PROSITE" id="PS50113"/>
    </source>
</evidence>
<dbReference type="EMBL" id="CP020100">
    <property type="protein sequence ID" value="AQZ93676.1"/>
    <property type="molecule type" value="Genomic_DNA"/>
</dbReference>
<dbReference type="Proteomes" id="UP000243488">
    <property type="component" value="Chromosome"/>
</dbReference>
<dbReference type="GO" id="GO:0007165">
    <property type="term" value="P:signal transduction"/>
    <property type="evidence" value="ECO:0007669"/>
    <property type="project" value="UniProtKB-KW"/>
</dbReference>
<comment type="subcellular location">
    <subcellularLocation>
        <location evidence="1">Membrane</location>
    </subcellularLocation>
</comment>
<dbReference type="NCBIfam" id="TIGR00229">
    <property type="entry name" value="sensory_box"/>
    <property type="match status" value="1"/>
</dbReference>
<evidence type="ECO:0000259" key="8">
    <source>
        <dbReference type="PROSITE" id="PS50111"/>
    </source>
</evidence>
<reference evidence="11 12" key="1">
    <citation type="submission" date="2017-03" db="EMBL/GenBank/DDBJ databases">
        <title>Complete genome sequence of the novel DNRA strain Pseudomonas sp. S-6-2 isolated from Chinese polluted river sediment. Journal of Biotechnology.</title>
        <authorList>
            <person name="Li J."/>
            <person name="Xiang F."/>
            <person name="Wang L."/>
            <person name="Xi L."/>
            <person name="Liu J."/>
        </authorList>
    </citation>
    <scope>NUCLEOTIDE SEQUENCE [LARGE SCALE GENOMIC DNA]</scope>
    <source>
        <strain evidence="11 12">S-6-2</strain>
    </source>
</reference>
<evidence type="ECO:0000256" key="6">
    <source>
        <dbReference type="PROSITE-ProRule" id="PRU00284"/>
    </source>
</evidence>
<dbReference type="CDD" id="cd00130">
    <property type="entry name" value="PAS"/>
    <property type="match status" value="1"/>
</dbReference>
<dbReference type="Gene3D" id="6.10.250.3200">
    <property type="match status" value="1"/>
</dbReference>
<evidence type="ECO:0000256" key="5">
    <source>
        <dbReference type="ARBA" id="ARBA00023224"/>
    </source>
</evidence>
<dbReference type="AlphaFoldDB" id="A0A1V0B167"/>
<evidence type="ECO:0000256" key="1">
    <source>
        <dbReference type="ARBA" id="ARBA00004370"/>
    </source>
</evidence>
<feature type="domain" description="Methyl-accepting transducer" evidence="8">
    <location>
        <begin position="254"/>
        <end position="315"/>
    </location>
</feature>
<dbReference type="PANTHER" id="PTHR32089">
    <property type="entry name" value="METHYL-ACCEPTING CHEMOTAXIS PROTEIN MCPB"/>
    <property type="match status" value="1"/>
</dbReference>
<gene>
    <name evidence="11" type="ORF">BVH74_02380</name>
</gene>
<evidence type="ECO:0000256" key="7">
    <source>
        <dbReference type="SAM" id="Coils"/>
    </source>
</evidence>
<dbReference type="PROSITE" id="PS50112">
    <property type="entry name" value="PAS"/>
    <property type="match status" value="1"/>
</dbReference>
<name>A0A1V0B167_9GAMM</name>
<evidence type="ECO:0000256" key="3">
    <source>
        <dbReference type="ARBA" id="ARBA00022989"/>
    </source>
</evidence>
<keyword evidence="12" id="KW-1185">Reference proteome</keyword>
<dbReference type="PANTHER" id="PTHR32089:SF112">
    <property type="entry name" value="LYSOZYME-LIKE PROTEIN-RELATED"/>
    <property type="match status" value="1"/>
</dbReference>
<dbReference type="KEGG" id="ppha:BVH74_02380"/>
<feature type="domain" description="PAS" evidence="9">
    <location>
        <begin position="131"/>
        <end position="185"/>
    </location>
</feature>
<feature type="domain" description="PAC" evidence="10">
    <location>
        <begin position="191"/>
        <end position="243"/>
    </location>
</feature>
<evidence type="ECO:0000256" key="2">
    <source>
        <dbReference type="ARBA" id="ARBA00022692"/>
    </source>
</evidence>
<dbReference type="RefSeq" id="WP_080048534.1">
    <property type="nucleotide sequence ID" value="NZ_CP020100.1"/>
</dbReference>
<evidence type="ECO:0008006" key="13">
    <source>
        <dbReference type="Google" id="ProtNLM"/>
    </source>
</evidence>
<dbReference type="Gene3D" id="3.30.450.20">
    <property type="entry name" value="PAS domain"/>
    <property type="match status" value="1"/>
</dbReference>
<evidence type="ECO:0000259" key="9">
    <source>
        <dbReference type="PROSITE" id="PS50112"/>
    </source>
</evidence>
<dbReference type="SUPFAM" id="SSF58104">
    <property type="entry name" value="Methyl-accepting chemotaxis protein (MCP) signaling domain"/>
    <property type="match status" value="1"/>
</dbReference>
<dbReference type="GO" id="GO:0006935">
    <property type="term" value="P:chemotaxis"/>
    <property type="evidence" value="ECO:0007669"/>
    <property type="project" value="UniProtKB-ARBA"/>
</dbReference>
<feature type="coiled-coil region" evidence="7">
    <location>
        <begin position="65"/>
        <end position="106"/>
    </location>
</feature>
<dbReference type="STRING" id="1931241.BVH74_02380"/>
<keyword evidence="2" id="KW-0812">Transmembrane</keyword>
<protein>
    <recommendedName>
        <fullName evidence="13">Histidine kinase</fullName>
    </recommendedName>
</protein>
<keyword evidence="4" id="KW-0472">Membrane</keyword>
<evidence type="ECO:0000313" key="11">
    <source>
        <dbReference type="EMBL" id="AQZ93676.1"/>
    </source>
</evidence>
<dbReference type="GO" id="GO:0016020">
    <property type="term" value="C:membrane"/>
    <property type="evidence" value="ECO:0007669"/>
    <property type="project" value="UniProtKB-SubCell"/>
</dbReference>
<dbReference type="Pfam" id="PF00015">
    <property type="entry name" value="MCPsignal"/>
    <property type="match status" value="1"/>
</dbReference>
<dbReference type="SUPFAM" id="SSF55785">
    <property type="entry name" value="PYP-like sensor domain (PAS domain)"/>
    <property type="match status" value="1"/>
</dbReference>
<dbReference type="PROSITE" id="PS50113">
    <property type="entry name" value="PAC"/>
    <property type="match status" value="1"/>
</dbReference>
<dbReference type="PROSITE" id="PS50111">
    <property type="entry name" value="CHEMOTAXIS_TRANSDUC_2"/>
    <property type="match status" value="1"/>
</dbReference>
<dbReference type="SMART" id="SM00086">
    <property type="entry name" value="PAC"/>
    <property type="match status" value="1"/>
</dbReference>
<dbReference type="InterPro" id="IPR004089">
    <property type="entry name" value="MCPsignal_dom"/>
</dbReference>
<dbReference type="InterPro" id="IPR035965">
    <property type="entry name" value="PAS-like_dom_sf"/>
</dbReference>
<dbReference type="InterPro" id="IPR000700">
    <property type="entry name" value="PAS-assoc_C"/>
</dbReference>
<proteinExistence type="predicted"/>
<dbReference type="InterPro" id="IPR001610">
    <property type="entry name" value="PAC"/>
</dbReference>
<keyword evidence="3" id="KW-1133">Transmembrane helix</keyword>
<evidence type="ECO:0000256" key="4">
    <source>
        <dbReference type="ARBA" id="ARBA00023136"/>
    </source>
</evidence>
<evidence type="ECO:0000313" key="12">
    <source>
        <dbReference type="Proteomes" id="UP000243488"/>
    </source>
</evidence>
<keyword evidence="7" id="KW-0175">Coiled coil</keyword>
<keyword evidence="5 6" id="KW-0807">Transducer</keyword>
<sequence length="331" mass="37280">MFGAKRRALSERAAAAIHQVLDGRGQPEMGGYPELEQALGRLASDWLELTRPSLQDQRQPQLEPSSGLQQQLAAAESQAQLYQQQYQQAQAELGESLAALERYREEQAVWELTRQTLTEGSWDLRVVDGDVDHPANVLRWSPQFRALIGYSAEEFADGWDSYERITHPEDFKRMMAVFAEFAQSKDPEACYVVEYRMTHKTRGETWFRERGRGLRDARGRLTRVVGAMRDISDEKHAESLRQREQAATEATYAQIAQVVEVIRGIADQTNLLALNAAIEAARAGEAGRGFSVVADEVKQLSGRTREATLKIQEMLAAYKRGQGVAAIEQRR</sequence>
<dbReference type="InterPro" id="IPR000014">
    <property type="entry name" value="PAS"/>
</dbReference>
<organism evidence="11 12">
    <name type="scientific">Halopseudomonas phragmitis</name>
    <dbReference type="NCBI Taxonomy" id="1931241"/>
    <lineage>
        <taxon>Bacteria</taxon>
        <taxon>Pseudomonadati</taxon>
        <taxon>Pseudomonadota</taxon>
        <taxon>Gammaproteobacteria</taxon>
        <taxon>Pseudomonadales</taxon>
        <taxon>Pseudomonadaceae</taxon>
        <taxon>Halopseudomonas</taxon>
    </lineage>
</organism>
<accession>A0A1V0B167</accession>